<sequence length="428" mass="45505">MSLQPEHSAEPPPGADAAVRPAGGQVAIIGCGPSGCYTALALRRLAPDAHITLFDRRTTPFGLIRYGVAPDHQGMKNVSRQFDRLFASDEVHFVGNTTVGEHLSIEDLEANFDVVVAATGLAVDRPLSVPVEPRAHVLAAGQLLRFLNGDPDSILRNGSPAALGADVMIVGAGNVAMDVARLVCKADDGFHGSDVDDDARDALAVSGIRTLTLLSRSSREGARWDPSMYTELCAVPGVTVVVDGVVDERSLTSEPDASHDRDIRVDIRFNETPLRVDADDTHCVVHTQTTSPSGGPDTAPRAGVRRVDTVITAMGFVDSPNEGWAAGDRVERVGGCGSGTLGNLAENRVLAKAAAQRVASRLLEDRGRPGLKGVRHLLPQHASSFADWTSIDRAETARARPNRLRTKFTSWSDMSAAIAQQPATPTRD</sequence>
<evidence type="ECO:0000313" key="9">
    <source>
        <dbReference type="EMBL" id="TQR82401.1"/>
    </source>
</evidence>
<name>A0A544VQY6_9MYCO</name>
<comment type="catalytic activity">
    <reaction evidence="7">
        <text>2 reduced [2Fe-2S]-[ferredoxin] + NADP(+) + H(+) = 2 oxidized [2Fe-2S]-[ferredoxin] + NADPH</text>
        <dbReference type="Rhea" id="RHEA:20125"/>
        <dbReference type="Rhea" id="RHEA-COMP:10000"/>
        <dbReference type="Rhea" id="RHEA-COMP:10001"/>
        <dbReference type="ChEBI" id="CHEBI:15378"/>
        <dbReference type="ChEBI" id="CHEBI:33737"/>
        <dbReference type="ChEBI" id="CHEBI:33738"/>
        <dbReference type="ChEBI" id="CHEBI:57783"/>
        <dbReference type="ChEBI" id="CHEBI:58349"/>
        <dbReference type="EC" id="1.18.1.2"/>
    </reaction>
</comment>
<keyword evidence="5" id="KW-0521">NADP</keyword>
<comment type="cofactor">
    <cofactor evidence="1">
        <name>FAD</name>
        <dbReference type="ChEBI" id="CHEBI:57692"/>
    </cofactor>
</comment>
<dbReference type="AlphaFoldDB" id="A0A544VQY6"/>
<evidence type="ECO:0000256" key="7">
    <source>
        <dbReference type="ARBA" id="ARBA00047776"/>
    </source>
</evidence>
<reference evidence="9 10" key="1">
    <citation type="submission" date="2018-10" db="EMBL/GenBank/DDBJ databases">
        <title>Draft genome of Mycobacterium hodleri strain B.</title>
        <authorList>
            <person name="Amande T.J."/>
            <person name="Mcgenity T.J."/>
        </authorList>
    </citation>
    <scope>NUCLEOTIDE SEQUENCE [LARGE SCALE GENOMIC DNA]</scope>
    <source>
        <strain evidence="9 10">B</strain>
    </source>
</reference>
<protein>
    <recommendedName>
        <fullName evidence="2">ferredoxin--NADP(+) reductase</fullName>
        <ecNumber evidence="2">1.18.1.2</ecNumber>
    </recommendedName>
</protein>
<comment type="caution">
    <text evidence="9">The sequence shown here is derived from an EMBL/GenBank/DDBJ whole genome shotgun (WGS) entry which is preliminary data.</text>
</comment>
<dbReference type="PANTHER" id="PTHR48467">
    <property type="entry name" value="GLUTAMATE SYNTHASE 1 [NADH], CHLOROPLASTIC-LIKE"/>
    <property type="match status" value="1"/>
</dbReference>
<feature type="domain" description="FAD/NAD(P)-binding" evidence="8">
    <location>
        <begin position="25"/>
        <end position="281"/>
    </location>
</feature>
<dbReference type="EMBL" id="VIFX01000076">
    <property type="protein sequence ID" value="TQR82401.1"/>
    <property type="molecule type" value="Genomic_DNA"/>
</dbReference>
<dbReference type="Proteomes" id="UP000315759">
    <property type="component" value="Unassembled WGS sequence"/>
</dbReference>
<dbReference type="GO" id="GO:0004324">
    <property type="term" value="F:ferredoxin-NADP+ reductase activity"/>
    <property type="evidence" value="ECO:0007669"/>
    <property type="project" value="UniProtKB-EC"/>
</dbReference>
<dbReference type="InterPro" id="IPR023753">
    <property type="entry name" value="FAD/NAD-binding_dom"/>
</dbReference>
<dbReference type="RefSeq" id="WP_142555990.1">
    <property type="nucleotide sequence ID" value="NZ_VIFX01000076.1"/>
</dbReference>
<keyword evidence="3" id="KW-0285">Flavoprotein</keyword>
<keyword evidence="10" id="KW-1185">Reference proteome</keyword>
<dbReference type="EC" id="1.18.1.2" evidence="2"/>
<dbReference type="PRINTS" id="PR00419">
    <property type="entry name" value="ADXRDTASE"/>
</dbReference>
<evidence type="ECO:0000256" key="5">
    <source>
        <dbReference type="ARBA" id="ARBA00022857"/>
    </source>
</evidence>
<keyword evidence="6" id="KW-0560">Oxidoreductase</keyword>
<accession>A0A544VQY6</accession>
<dbReference type="SUPFAM" id="SSF51971">
    <property type="entry name" value="Nucleotide-binding domain"/>
    <property type="match status" value="1"/>
</dbReference>
<dbReference type="Pfam" id="PF07992">
    <property type="entry name" value="Pyr_redox_2"/>
    <property type="match status" value="1"/>
</dbReference>
<dbReference type="InterPro" id="IPR055275">
    <property type="entry name" value="Ferredox_Rdtase"/>
</dbReference>
<dbReference type="PANTHER" id="PTHR48467:SF1">
    <property type="entry name" value="GLUTAMATE SYNTHASE 1 [NADH], CHLOROPLASTIC-LIKE"/>
    <property type="match status" value="1"/>
</dbReference>
<organism evidence="9 10">
    <name type="scientific">Mycolicibacterium hodleri</name>
    <dbReference type="NCBI Taxonomy" id="49897"/>
    <lineage>
        <taxon>Bacteria</taxon>
        <taxon>Bacillati</taxon>
        <taxon>Actinomycetota</taxon>
        <taxon>Actinomycetes</taxon>
        <taxon>Mycobacteriales</taxon>
        <taxon>Mycobacteriaceae</taxon>
        <taxon>Mycolicibacterium</taxon>
    </lineage>
</organism>
<dbReference type="Gene3D" id="3.40.50.720">
    <property type="entry name" value="NAD(P)-binding Rossmann-like Domain"/>
    <property type="match status" value="2"/>
</dbReference>
<evidence type="ECO:0000256" key="2">
    <source>
        <dbReference type="ARBA" id="ARBA00013223"/>
    </source>
</evidence>
<evidence type="ECO:0000256" key="3">
    <source>
        <dbReference type="ARBA" id="ARBA00022630"/>
    </source>
</evidence>
<proteinExistence type="predicted"/>
<evidence type="ECO:0000256" key="1">
    <source>
        <dbReference type="ARBA" id="ARBA00001974"/>
    </source>
</evidence>
<keyword evidence="4" id="KW-0274">FAD</keyword>
<evidence type="ECO:0000256" key="4">
    <source>
        <dbReference type="ARBA" id="ARBA00022827"/>
    </source>
</evidence>
<evidence type="ECO:0000313" key="10">
    <source>
        <dbReference type="Proteomes" id="UP000315759"/>
    </source>
</evidence>
<gene>
    <name evidence="9" type="ORF">D8S82_32285</name>
</gene>
<evidence type="ECO:0000256" key="6">
    <source>
        <dbReference type="ARBA" id="ARBA00023002"/>
    </source>
</evidence>
<evidence type="ECO:0000259" key="8">
    <source>
        <dbReference type="Pfam" id="PF07992"/>
    </source>
</evidence>